<keyword evidence="3" id="KW-0645">Protease</keyword>
<dbReference type="Pfam" id="PF01965">
    <property type="entry name" value="DJ-1_PfpI"/>
    <property type="match status" value="1"/>
</dbReference>
<proteinExistence type="inferred from homology"/>
<keyword evidence="3" id="KW-0378">Hydrolase</keyword>
<dbReference type="EMBL" id="CP036280">
    <property type="protein sequence ID" value="QDU70214.1"/>
    <property type="molecule type" value="Genomic_DNA"/>
</dbReference>
<protein>
    <submittedName>
        <fullName evidence="3">Cysteine protease YraA</fullName>
        <ecNumber evidence="3">3.2.-.-</ecNumber>
    </submittedName>
</protein>
<sequence>MDGPLSGRRILVFVGDDYEDLELQVPKYRLLEAGAEVVVAGLEAGVMHRGKHGYPQRAEAAVRDLSVSDFQGLVVPGGWMPDKLRRYDEVKAMTRGIAEAGHGVASICHGPWIEISAGIVKGINYTSTPGIKDDLVNAGAVWHDEPVVVDGRRVSSRRPDDLPAFCAAMIEVFAR</sequence>
<dbReference type="NCBIfam" id="TIGR01382">
    <property type="entry name" value="PfpI"/>
    <property type="match status" value="1"/>
</dbReference>
<evidence type="ECO:0000259" key="2">
    <source>
        <dbReference type="Pfam" id="PF01965"/>
    </source>
</evidence>
<evidence type="ECO:0000256" key="1">
    <source>
        <dbReference type="ARBA" id="ARBA00008542"/>
    </source>
</evidence>
<dbReference type="CDD" id="cd03134">
    <property type="entry name" value="GATase1_PfpI_like"/>
    <property type="match status" value="1"/>
</dbReference>
<dbReference type="SUPFAM" id="SSF52317">
    <property type="entry name" value="Class I glutamine amidotransferase-like"/>
    <property type="match status" value="1"/>
</dbReference>
<dbReference type="PANTHER" id="PTHR42733:SF13">
    <property type="entry name" value="DJ-1_PFPI DOMAIN-CONTAINING PROTEIN"/>
    <property type="match status" value="1"/>
</dbReference>
<keyword evidence="3" id="KW-0326">Glycosidase</keyword>
<keyword evidence="4" id="KW-1185">Reference proteome</keyword>
<dbReference type="GO" id="GO:0006508">
    <property type="term" value="P:proteolysis"/>
    <property type="evidence" value="ECO:0007669"/>
    <property type="project" value="UniProtKB-KW"/>
</dbReference>
<dbReference type="InterPro" id="IPR002818">
    <property type="entry name" value="DJ-1/PfpI"/>
</dbReference>
<dbReference type="EC" id="3.2.-.-" evidence="3"/>
<dbReference type="InterPro" id="IPR029062">
    <property type="entry name" value="Class_I_gatase-like"/>
</dbReference>
<organism evidence="3 4">
    <name type="scientific">Mucisphaera calidilacus</name>
    <dbReference type="NCBI Taxonomy" id="2527982"/>
    <lineage>
        <taxon>Bacteria</taxon>
        <taxon>Pseudomonadati</taxon>
        <taxon>Planctomycetota</taxon>
        <taxon>Phycisphaerae</taxon>
        <taxon>Phycisphaerales</taxon>
        <taxon>Phycisphaeraceae</taxon>
        <taxon>Mucisphaera</taxon>
    </lineage>
</organism>
<dbReference type="KEGG" id="mcad:Pan265_00360"/>
<dbReference type="Proteomes" id="UP000320386">
    <property type="component" value="Chromosome"/>
</dbReference>
<accession>A0A518BTB5</accession>
<evidence type="ECO:0000313" key="3">
    <source>
        <dbReference type="EMBL" id="QDU70214.1"/>
    </source>
</evidence>
<feature type="domain" description="DJ-1/PfpI" evidence="2">
    <location>
        <begin position="8"/>
        <end position="171"/>
    </location>
</feature>
<dbReference type="PANTHER" id="PTHR42733">
    <property type="entry name" value="DJ-1 PROTEIN"/>
    <property type="match status" value="1"/>
</dbReference>
<gene>
    <name evidence="3" type="primary">yraA</name>
    <name evidence="3" type="ORF">Pan265_00360</name>
</gene>
<dbReference type="GO" id="GO:0008233">
    <property type="term" value="F:peptidase activity"/>
    <property type="evidence" value="ECO:0007669"/>
    <property type="project" value="UniProtKB-KW"/>
</dbReference>
<comment type="similarity">
    <text evidence="1">Belongs to the peptidase C56 family.</text>
</comment>
<dbReference type="InterPro" id="IPR006286">
    <property type="entry name" value="C56_PfpI-like"/>
</dbReference>
<reference evidence="3 4" key="1">
    <citation type="submission" date="2019-02" db="EMBL/GenBank/DDBJ databases">
        <title>Deep-cultivation of Planctomycetes and their phenomic and genomic characterization uncovers novel biology.</title>
        <authorList>
            <person name="Wiegand S."/>
            <person name="Jogler M."/>
            <person name="Boedeker C."/>
            <person name="Pinto D."/>
            <person name="Vollmers J."/>
            <person name="Rivas-Marin E."/>
            <person name="Kohn T."/>
            <person name="Peeters S.H."/>
            <person name="Heuer A."/>
            <person name="Rast P."/>
            <person name="Oberbeckmann S."/>
            <person name="Bunk B."/>
            <person name="Jeske O."/>
            <person name="Meyerdierks A."/>
            <person name="Storesund J.E."/>
            <person name="Kallscheuer N."/>
            <person name="Luecker S."/>
            <person name="Lage O.M."/>
            <person name="Pohl T."/>
            <person name="Merkel B.J."/>
            <person name="Hornburger P."/>
            <person name="Mueller R.-W."/>
            <person name="Bruemmer F."/>
            <person name="Labrenz M."/>
            <person name="Spormann A.M."/>
            <person name="Op den Camp H."/>
            <person name="Overmann J."/>
            <person name="Amann R."/>
            <person name="Jetten M.S.M."/>
            <person name="Mascher T."/>
            <person name="Medema M.H."/>
            <person name="Devos D.P."/>
            <person name="Kaster A.-K."/>
            <person name="Ovreas L."/>
            <person name="Rohde M."/>
            <person name="Galperin M.Y."/>
            <person name="Jogler C."/>
        </authorList>
    </citation>
    <scope>NUCLEOTIDE SEQUENCE [LARGE SCALE GENOMIC DNA]</scope>
    <source>
        <strain evidence="3 4">Pan265</strain>
    </source>
</reference>
<name>A0A518BTB5_9BACT</name>
<dbReference type="GO" id="GO:0016798">
    <property type="term" value="F:hydrolase activity, acting on glycosyl bonds"/>
    <property type="evidence" value="ECO:0007669"/>
    <property type="project" value="UniProtKB-KW"/>
</dbReference>
<dbReference type="AlphaFoldDB" id="A0A518BTB5"/>
<dbReference type="PROSITE" id="PS51276">
    <property type="entry name" value="PEPTIDASE_C56_PFPI"/>
    <property type="match status" value="1"/>
</dbReference>
<dbReference type="Gene3D" id="3.40.50.880">
    <property type="match status" value="1"/>
</dbReference>
<evidence type="ECO:0000313" key="4">
    <source>
        <dbReference type="Proteomes" id="UP000320386"/>
    </source>
</evidence>
<dbReference type="RefSeq" id="WP_236254499.1">
    <property type="nucleotide sequence ID" value="NZ_CP036280.1"/>
</dbReference>